<evidence type="ECO:0000256" key="4">
    <source>
        <dbReference type="ARBA" id="ARBA00023136"/>
    </source>
</evidence>
<dbReference type="InterPro" id="IPR036259">
    <property type="entry name" value="MFS_trans_sf"/>
</dbReference>
<feature type="transmembrane region" description="Helical" evidence="5">
    <location>
        <begin position="151"/>
        <end position="178"/>
    </location>
</feature>
<keyword evidence="7" id="KW-1185">Reference proteome</keyword>
<dbReference type="EMBL" id="JAGMWT010000001">
    <property type="protein sequence ID" value="KAH7138518.1"/>
    <property type="molecule type" value="Genomic_DNA"/>
</dbReference>
<proteinExistence type="predicted"/>
<evidence type="ECO:0000256" key="5">
    <source>
        <dbReference type="SAM" id="Phobius"/>
    </source>
</evidence>
<gene>
    <name evidence="6" type="ORF">B0J11DRAFT_574490</name>
</gene>
<evidence type="ECO:0000256" key="3">
    <source>
        <dbReference type="ARBA" id="ARBA00022989"/>
    </source>
</evidence>
<feature type="transmembrane region" description="Helical" evidence="5">
    <location>
        <begin position="415"/>
        <end position="434"/>
    </location>
</feature>
<feature type="transmembrane region" description="Helical" evidence="5">
    <location>
        <begin position="35"/>
        <end position="60"/>
    </location>
</feature>
<keyword evidence="3 5" id="KW-1133">Transmembrane helix</keyword>
<evidence type="ECO:0000256" key="2">
    <source>
        <dbReference type="ARBA" id="ARBA00022692"/>
    </source>
</evidence>
<accession>A0A9P9EJA8</accession>
<keyword evidence="4 5" id="KW-0472">Membrane</keyword>
<feature type="transmembrane region" description="Helical" evidence="5">
    <location>
        <begin position="120"/>
        <end position="139"/>
    </location>
</feature>
<feature type="transmembrane region" description="Helical" evidence="5">
    <location>
        <begin position="94"/>
        <end position="113"/>
    </location>
</feature>
<comment type="caution">
    <text evidence="6">The sequence shown here is derived from an EMBL/GenBank/DDBJ whole genome shotgun (WGS) entry which is preliminary data.</text>
</comment>
<evidence type="ECO:0000313" key="7">
    <source>
        <dbReference type="Proteomes" id="UP000700596"/>
    </source>
</evidence>
<feature type="transmembrane region" description="Helical" evidence="5">
    <location>
        <begin position="505"/>
        <end position="525"/>
    </location>
</feature>
<dbReference type="OrthoDB" id="5204190at2759"/>
<dbReference type="Gene3D" id="1.20.1250.20">
    <property type="entry name" value="MFS general substrate transporter like domains"/>
    <property type="match status" value="1"/>
</dbReference>
<feature type="transmembrane region" description="Helical" evidence="5">
    <location>
        <begin position="440"/>
        <end position="461"/>
    </location>
</feature>
<dbReference type="InterPro" id="IPR011701">
    <property type="entry name" value="MFS"/>
</dbReference>
<sequence length="538" mass="58474">MSTASRTGNRAMADEATPLLQRKVQKEVKSNRSAVYIGLFCGFIVSLSFGVTQVPILYVLRIMSCDAYYNTYPLADDHHDRCDNREISAKVARAASLLGASTTIFGLINLLVTGWTIKRFGIKISLLIQIFWPAVRLAVQNLAVMTGGESGILLLLGSQIITIVGGPNGYVLTLNAFITDVSTHEQRTGALGRLQGAMTLGAATGFLTGGLIGDAFGILAPFRITLVLFLLCFTYVFIALPSIHQERDDSTRPATTGLKRFFGPLRIFAPQKWVLPDGRTSMQFGALTLGIGVFFAILATGYIPTCLQLFATDEFGFGTAENGWLIFIYSSLRGLFLSFVFPRIITAGRKWLQPKDSVKTQSGRAEQPKPDDEEPLLLVLSNEIGPIDPMDDTNIEPVNPPRQNPEKETYAFDLLYARFSLILDGILTGLAFFVTKGWQLFIVASLVPLAAGTGSSSKGSILQMIPSNERVDALSGITLVENIANLSTISLFGFVFAALAEVGQIHFIFLCNAGVALLGFCVLCLSRFPPKGSSRFHN</sequence>
<dbReference type="AlphaFoldDB" id="A0A9P9EJA8"/>
<keyword evidence="2 5" id="KW-0812">Transmembrane</keyword>
<feature type="transmembrane region" description="Helical" evidence="5">
    <location>
        <begin position="284"/>
        <end position="303"/>
    </location>
</feature>
<comment type="subcellular location">
    <subcellularLocation>
        <location evidence="1">Membrane</location>
        <topology evidence="1">Multi-pass membrane protein</topology>
    </subcellularLocation>
</comment>
<dbReference type="GO" id="GO:0022857">
    <property type="term" value="F:transmembrane transporter activity"/>
    <property type="evidence" value="ECO:0007669"/>
    <property type="project" value="InterPro"/>
</dbReference>
<protein>
    <submittedName>
        <fullName evidence="6">Major facilitator superfamily domain-containing protein</fullName>
    </submittedName>
</protein>
<feature type="transmembrane region" description="Helical" evidence="5">
    <location>
        <begin position="190"/>
        <end position="212"/>
    </location>
</feature>
<feature type="transmembrane region" description="Helical" evidence="5">
    <location>
        <begin position="473"/>
        <end position="499"/>
    </location>
</feature>
<dbReference type="PANTHER" id="PTHR23507:SF13">
    <property type="entry name" value="MFS GENERAL SUBSTRATE TRANSPORTER"/>
    <property type="match status" value="1"/>
</dbReference>
<feature type="transmembrane region" description="Helical" evidence="5">
    <location>
        <begin position="323"/>
        <end position="345"/>
    </location>
</feature>
<name>A0A9P9EJA8_9PLEO</name>
<feature type="transmembrane region" description="Helical" evidence="5">
    <location>
        <begin position="218"/>
        <end position="240"/>
    </location>
</feature>
<dbReference type="PANTHER" id="PTHR23507">
    <property type="entry name" value="ZGC:174356"/>
    <property type="match status" value="1"/>
</dbReference>
<dbReference type="Proteomes" id="UP000700596">
    <property type="component" value="Unassembled WGS sequence"/>
</dbReference>
<dbReference type="Pfam" id="PF07690">
    <property type="entry name" value="MFS_1"/>
    <property type="match status" value="1"/>
</dbReference>
<evidence type="ECO:0000313" key="6">
    <source>
        <dbReference type="EMBL" id="KAH7138518.1"/>
    </source>
</evidence>
<organism evidence="6 7">
    <name type="scientific">Dendryphion nanum</name>
    <dbReference type="NCBI Taxonomy" id="256645"/>
    <lineage>
        <taxon>Eukaryota</taxon>
        <taxon>Fungi</taxon>
        <taxon>Dikarya</taxon>
        <taxon>Ascomycota</taxon>
        <taxon>Pezizomycotina</taxon>
        <taxon>Dothideomycetes</taxon>
        <taxon>Pleosporomycetidae</taxon>
        <taxon>Pleosporales</taxon>
        <taxon>Torulaceae</taxon>
        <taxon>Dendryphion</taxon>
    </lineage>
</organism>
<dbReference type="GO" id="GO:0016020">
    <property type="term" value="C:membrane"/>
    <property type="evidence" value="ECO:0007669"/>
    <property type="project" value="UniProtKB-SubCell"/>
</dbReference>
<dbReference type="SUPFAM" id="SSF103473">
    <property type="entry name" value="MFS general substrate transporter"/>
    <property type="match status" value="1"/>
</dbReference>
<evidence type="ECO:0000256" key="1">
    <source>
        <dbReference type="ARBA" id="ARBA00004141"/>
    </source>
</evidence>
<reference evidence="6" key="1">
    <citation type="journal article" date="2021" name="Nat. Commun.">
        <title>Genetic determinants of endophytism in the Arabidopsis root mycobiome.</title>
        <authorList>
            <person name="Mesny F."/>
            <person name="Miyauchi S."/>
            <person name="Thiergart T."/>
            <person name="Pickel B."/>
            <person name="Atanasova L."/>
            <person name="Karlsson M."/>
            <person name="Huettel B."/>
            <person name="Barry K.W."/>
            <person name="Haridas S."/>
            <person name="Chen C."/>
            <person name="Bauer D."/>
            <person name="Andreopoulos W."/>
            <person name="Pangilinan J."/>
            <person name="LaButti K."/>
            <person name="Riley R."/>
            <person name="Lipzen A."/>
            <person name="Clum A."/>
            <person name="Drula E."/>
            <person name="Henrissat B."/>
            <person name="Kohler A."/>
            <person name="Grigoriev I.V."/>
            <person name="Martin F.M."/>
            <person name="Hacquard S."/>
        </authorList>
    </citation>
    <scope>NUCLEOTIDE SEQUENCE</scope>
    <source>
        <strain evidence="6">MPI-CAGE-CH-0243</strain>
    </source>
</reference>